<keyword evidence="1" id="KW-0812">Transmembrane</keyword>
<organism evidence="2 3">
    <name type="scientific">Candidatus Nomurabacteria bacterium GW2011_GWC2_42_20</name>
    <dbReference type="NCBI Taxonomy" id="1618756"/>
    <lineage>
        <taxon>Bacteria</taxon>
        <taxon>Candidatus Nomuraibacteriota</taxon>
    </lineage>
</organism>
<reference evidence="2 3" key="1">
    <citation type="journal article" date="2015" name="Nature">
        <title>rRNA introns, odd ribosomes, and small enigmatic genomes across a large radiation of phyla.</title>
        <authorList>
            <person name="Brown C.T."/>
            <person name="Hug L.A."/>
            <person name="Thomas B.C."/>
            <person name="Sharon I."/>
            <person name="Castelle C.J."/>
            <person name="Singh A."/>
            <person name="Wilkins M.J."/>
            <person name="Williams K.H."/>
            <person name="Banfield J.F."/>
        </authorList>
    </citation>
    <scope>NUCLEOTIDE SEQUENCE [LARGE SCALE GENOMIC DNA]</scope>
</reference>
<feature type="transmembrane region" description="Helical" evidence="1">
    <location>
        <begin position="9"/>
        <end position="37"/>
    </location>
</feature>
<comment type="caution">
    <text evidence="2">The sequence shown here is derived from an EMBL/GenBank/DDBJ whole genome shotgun (WGS) entry which is preliminary data.</text>
</comment>
<evidence type="ECO:0000256" key="1">
    <source>
        <dbReference type="SAM" id="Phobius"/>
    </source>
</evidence>
<sequence length="82" mass="9201">MKKRIIFDLILFFAIFYLPWWVIAILAFIGAFLWPMYYEIIAFGVLIDVLYGANSSTFGGLAGVLTAVAILFAASYARKAVR</sequence>
<keyword evidence="1" id="KW-0472">Membrane</keyword>
<gene>
    <name evidence="2" type="ORF">UV12_C0006G0047</name>
</gene>
<proteinExistence type="predicted"/>
<dbReference type="AlphaFoldDB" id="A0A0G1CDC6"/>
<feature type="transmembrane region" description="Helical" evidence="1">
    <location>
        <begin position="57"/>
        <end position="77"/>
    </location>
</feature>
<evidence type="ECO:0000313" key="3">
    <source>
        <dbReference type="Proteomes" id="UP000034704"/>
    </source>
</evidence>
<dbReference type="Proteomes" id="UP000034704">
    <property type="component" value="Unassembled WGS sequence"/>
</dbReference>
<dbReference type="STRING" id="1618756.UV12_C0006G0047"/>
<dbReference type="EMBL" id="LCDG01000006">
    <property type="protein sequence ID" value="KKS47623.1"/>
    <property type="molecule type" value="Genomic_DNA"/>
</dbReference>
<evidence type="ECO:0000313" key="2">
    <source>
        <dbReference type="EMBL" id="KKS47623.1"/>
    </source>
</evidence>
<keyword evidence="1" id="KW-1133">Transmembrane helix</keyword>
<accession>A0A0G1CDC6</accession>
<name>A0A0G1CDC6_9BACT</name>
<protein>
    <submittedName>
        <fullName evidence="2">Uncharacterized protein</fullName>
    </submittedName>
</protein>